<dbReference type="CDD" id="cd17574">
    <property type="entry name" value="REC_OmpR"/>
    <property type="match status" value="1"/>
</dbReference>
<sequence length="231" mass="26064">MRQRTILAVDDDESIVELMRDFLENDGFRVLTARHAEEAMARFQSSDVHLILLDIMMPGQDGFEFCRRIRAVSGVPILFLSARDDDMHKIRGLGIGGDDYIVKTASPSEIVARVKAALRRAEAPPTHAAVPRLLDFGRLQVDPASRDVKVDGASVPLTPREYDLLLLLCEHPGQVITYEQLLRQFWEGIGDKHTVRVHIARLREKIEIDPEQPGYVANVWGVGYRFGGRPR</sequence>
<keyword evidence="2" id="KW-0902">Two-component regulatory system</keyword>
<protein>
    <submittedName>
        <fullName evidence="10">Response regulator transcription factor</fullName>
    </submittedName>
</protein>
<dbReference type="PANTHER" id="PTHR48111:SF40">
    <property type="entry name" value="PHOSPHATE REGULON TRANSCRIPTIONAL REGULATORY PROTEIN PHOB"/>
    <property type="match status" value="1"/>
</dbReference>
<dbReference type="SMART" id="SM00862">
    <property type="entry name" value="Trans_reg_C"/>
    <property type="match status" value="1"/>
</dbReference>
<evidence type="ECO:0000256" key="5">
    <source>
        <dbReference type="ARBA" id="ARBA00023163"/>
    </source>
</evidence>
<evidence type="ECO:0000313" key="10">
    <source>
        <dbReference type="EMBL" id="MDI4649811.1"/>
    </source>
</evidence>
<dbReference type="InterPro" id="IPR036388">
    <property type="entry name" value="WH-like_DNA-bd_sf"/>
</dbReference>
<feature type="domain" description="Response regulatory" evidence="8">
    <location>
        <begin position="5"/>
        <end position="118"/>
    </location>
</feature>
<feature type="domain" description="OmpR/PhoB-type" evidence="9">
    <location>
        <begin position="131"/>
        <end position="228"/>
    </location>
</feature>
<reference evidence="10" key="1">
    <citation type="submission" date="2023-04" db="EMBL/GenBank/DDBJ databases">
        <title>Comparative genomic analysis of Cohnella hashimotonis sp. nov., isolated from the International Space Station.</title>
        <authorList>
            <person name="Venkateswaran K."/>
            <person name="Simpson A."/>
        </authorList>
    </citation>
    <scope>NUCLEOTIDE SEQUENCE</scope>
    <source>
        <strain evidence="10">F6_2S_P_1</strain>
    </source>
</reference>
<accession>A0ABT6TSI5</accession>
<evidence type="ECO:0000256" key="1">
    <source>
        <dbReference type="ARBA" id="ARBA00022553"/>
    </source>
</evidence>
<dbReference type="Proteomes" id="UP001161691">
    <property type="component" value="Unassembled WGS sequence"/>
</dbReference>
<dbReference type="InterPro" id="IPR011006">
    <property type="entry name" value="CheY-like_superfamily"/>
</dbReference>
<dbReference type="InterPro" id="IPR001789">
    <property type="entry name" value="Sig_transdc_resp-reg_receiver"/>
</dbReference>
<gene>
    <name evidence="10" type="ORF">KB449_33095</name>
</gene>
<keyword evidence="5" id="KW-0804">Transcription</keyword>
<feature type="DNA-binding region" description="OmpR/PhoB-type" evidence="7">
    <location>
        <begin position="131"/>
        <end position="228"/>
    </location>
</feature>
<evidence type="ECO:0000259" key="9">
    <source>
        <dbReference type="PROSITE" id="PS51755"/>
    </source>
</evidence>
<dbReference type="InterPro" id="IPR039420">
    <property type="entry name" value="WalR-like"/>
</dbReference>
<feature type="modified residue" description="4-aspartylphosphate" evidence="6">
    <location>
        <position position="54"/>
    </location>
</feature>
<dbReference type="PROSITE" id="PS50110">
    <property type="entry name" value="RESPONSE_REGULATORY"/>
    <property type="match status" value="1"/>
</dbReference>
<keyword evidence="4 7" id="KW-0238">DNA-binding</keyword>
<comment type="caution">
    <text evidence="10">The sequence shown here is derived from an EMBL/GenBank/DDBJ whole genome shotgun (WGS) entry which is preliminary data.</text>
</comment>
<dbReference type="EMBL" id="JAGRPV010000001">
    <property type="protein sequence ID" value="MDI4649811.1"/>
    <property type="molecule type" value="Genomic_DNA"/>
</dbReference>
<proteinExistence type="predicted"/>
<evidence type="ECO:0000256" key="2">
    <source>
        <dbReference type="ARBA" id="ARBA00023012"/>
    </source>
</evidence>
<dbReference type="Pfam" id="PF00072">
    <property type="entry name" value="Response_reg"/>
    <property type="match status" value="1"/>
</dbReference>
<dbReference type="RefSeq" id="WP_282912417.1">
    <property type="nucleotide sequence ID" value="NZ_JAGRPV010000001.1"/>
</dbReference>
<evidence type="ECO:0000256" key="4">
    <source>
        <dbReference type="ARBA" id="ARBA00023125"/>
    </source>
</evidence>
<evidence type="ECO:0000313" key="11">
    <source>
        <dbReference type="Proteomes" id="UP001161691"/>
    </source>
</evidence>
<evidence type="ECO:0000259" key="8">
    <source>
        <dbReference type="PROSITE" id="PS50110"/>
    </source>
</evidence>
<dbReference type="InterPro" id="IPR016032">
    <property type="entry name" value="Sig_transdc_resp-reg_C-effctor"/>
</dbReference>
<dbReference type="CDD" id="cd00383">
    <property type="entry name" value="trans_reg_C"/>
    <property type="match status" value="1"/>
</dbReference>
<dbReference type="SUPFAM" id="SSF46894">
    <property type="entry name" value="C-terminal effector domain of the bipartite response regulators"/>
    <property type="match status" value="1"/>
</dbReference>
<dbReference type="PROSITE" id="PS51755">
    <property type="entry name" value="OMPR_PHOB"/>
    <property type="match status" value="1"/>
</dbReference>
<dbReference type="SMART" id="SM00448">
    <property type="entry name" value="REC"/>
    <property type="match status" value="1"/>
</dbReference>
<dbReference type="Pfam" id="PF00486">
    <property type="entry name" value="Trans_reg_C"/>
    <property type="match status" value="1"/>
</dbReference>
<dbReference type="Gene3D" id="6.10.250.690">
    <property type="match status" value="1"/>
</dbReference>
<dbReference type="SUPFAM" id="SSF52172">
    <property type="entry name" value="CheY-like"/>
    <property type="match status" value="1"/>
</dbReference>
<dbReference type="Gene3D" id="3.40.50.2300">
    <property type="match status" value="1"/>
</dbReference>
<evidence type="ECO:0000256" key="3">
    <source>
        <dbReference type="ARBA" id="ARBA00023015"/>
    </source>
</evidence>
<evidence type="ECO:0000256" key="7">
    <source>
        <dbReference type="PROSITE-ProRule" id="PRU01091"/>
    </source>
</evidence>
<keyword evidence="11" id="KW-1185">Reference proteome</keyword>
<keyword evidence="1 6" id="KW-0597">Phosphoprotein</keyword>
<keyword evidence="3" id="KW-0805">Transcription regulation</keyword>
<name>A0ABT6TSI5_9BACL</name>
<organism evidence="10 11">
    <name type="scientific">Cohnella hashimotonis</name>
    <dbReference type="NCBI Taxonomy" id="2826895"/>
    <lineage>
        <taxon>Bacteria</taxon>
        <taxon>Bacillati</taxon>
        <taxon>Bacillota</taxon>
        <taxon>Bacilli</taxon>
        <taxon>Bacillales</taxon>
        <taxon>Paenibacillaceae</taxon>
        <taxon>Cohnella</taxon>
    </lineage>
</organism>
<evidence type="ECO:0000256" key="6">
    <source>
        <dbReference type="PROSITE-ProRule" id="PRU00169"/>
    </source>
</evidence>
<dbReference type="Gene3D" id="1.10.10.10">
    <property type="entry name" value="Winged helix-like DNA-binding domain superfamily/Winged helix DNA-binding domain"/>
    <property type="match status" value="1"/>
</dbReference>
<dbReference type="PANTHER" id="PTHR48111">
    <property type="entry name" value="REGULATOR OF RPOS"/>
    <property type="match status" value="1"/>
</dbReference>
<dbReference type="InterPro" id="IPR001867">
    <property type="entry name" value="OmpR/PhoB-type_DNA-bd"/>
</dbReference>